<evidence type="ECO:0000313" key="1">
    <source>
        <dbReference type="EMBL" id="KAJ2772927.1"/>
    </source>
</evidence>
<evidence type="ECO:0000313" key="2">
    <source>
        <dbReference type="Proteomes" id="UP001140234"/>
    </source>
</evidence>
<comment type="caution">
    <text evidence="1">The sequence shown here is derived from an EMBL/GenBank/DDBJ whole genome shotgun (WGS) entry which is preliminary data.</text>
</comment>
<organism evidence="1 2">
    <name type="scientific">Coemansia nantahalensis</name>
    <dbReference type="NCBI Taxonomy" id="2789366"/>
    <lineage>
        <taxon>Eukaryota</taxon>
        <taxon>Fungi</taxon>
        <taxon>Fungi incertae sedis</taxon>
        <taxon>Zoopagomycota</taxon>
        <taxon>Kickxellomycotina</taxon>
        <taxon>Kickxellomycetes</taxon>
        <taxon>Kickxellales</taxon>
        <taxon>Kickxellaceae</taxon>
        <taxon>Coemansia</taxon>
    </lineage>
</organism>
<protein>
    <submittedName>
        <fullName evidence="1">Uncharacterized protein</fullName>
    </submittedName>
</protein>
<dbReference type="EMBL" id="JANBUJ010000296">
    <property type="protein sequence ID" value="KAJ2772927.1"/>
    <property type="molecule type" value="Genomic_DNA"/>
</dbReference>
<name>A0ACC1K3M5_9FUNG</name>
<keyword evidence="2" id="KW-1185">Reference proteome</keyword>
<sequence>MTALQQLPWLVLAQVVRRVMEPGGQLRRGANEVRGDKPAEALVPLLCTCRALRAAALGQMCHAYALSVSGRLGSARGELSRWPDSVPGARGREHARLVRRVRLAVDLWSIISGRAAQVVDAQRLVLPAARTLTLSLEHSEIAEDEPAGDAGPAVRAFVGTLRAMMPCLRDVHLEHSAGYAMSRPHYREALTRQLADALADALAVPATDAVGAGMAALLLLPPPPPPRLTSIAFSWNMYHRATVQLVHNSAATLRALTVAFNHLADVGLLVADATGAAVAYPALEELRLSCWYYLEVPLVRPCTTHVPFPRLRLLALDMDYPFADDTLFRGNAETLAVLSMNVDANTIAMTRRHRLFDGVARRLGRLQHVRVKNINTSRLKPGAPARQVAEFALRLAATGAQTLTIEDITMERASVVPLLLGGDRSCAQLDSLQVLAIPDAALTLVHIAALLARLPQLVELRCHFAGLGLDPHGGDDALLRFASEHEGRARFFAVLRLGHFGDTFVENIARAAMALTIMCPRFTVPTVPSHLARPLGAAIARLMATAHVAPFQPRFAPLLSRL</sequence>
<accession>A0ACC1K3M5</accession>
<dbReference type="Proteomes" id="UP001140234">
    <property type="component" value="Unassembled WGS sequence"/>
</dbReference>
<proteinExistence type="predicted"/>
<gene>
    <name evidence="1" type="ORF">IWQ57_001546</name>
</gene>
<reference evidence="1" key="1">
    <citation type="submission" date="2022-07" db="EMBL/GenBank/DDBJ databases">
        <title>Phylogenomic reconstructions and comparative analyses of Kickxellomycotina fungi.</title>
        <authorList>
            <person name="Reynolds N.K."/>
            <person name="Stajich J.E."/>
            <person name="Barry K."/>
            <person name="Grigoriev I.V."/>
            <person name="Crous P."/>
            <person name="Smith M.E."/>
        </authorList>
    </citation>
    <scope>NUCLEOTIDE SEQUENCE</scope>
    <source>
        <strain evidence="1">CBS 109366</strain>
    </source>
</reference>